<dbReference type="InterPro" id="IPR004136">
    <property type="entry name" value="NMO"/>
</dbReference>
<dbReference type="InterPro" id="IPR013785">
    <property type="entry name" value="Aldolase_TIM"/>
</dbReference>
<evidence type="ECO:0000256" key="2">
    <source>
        <dbReference type="ARBA" id="ARBA00009881"/>
    </source>
</evidence>
<evidence type="ECO:0000313" key="10">
    <source>
        <dbReference type="EMBL" id="GGF03632.1"/>
    </source>
</evidence>
<organism evidence="10 11">
    <name type="scientific">Flavobacterium limi</name>
    <dbReference type="NCBI Taxonomy" id="2045105"/>
    <lineage>
        <taxon>Bacteria</taxon>
        <taxon>Pseudomonadati</taxon>
        <taxon>Bacteroidota</taxon>
        <taxon>Flavobacteriia</taxon>
        <taxon>Flavobacteriales</taxon>
        <taxon>Flavobacteriaceae</taxon>
        <taxon>Flavobacterium</taxon>
    </lineage>
</organism>
<dbReference type="Pfam" id="PF03060">
    <property type="entry name" value="NMO"/>
    <property type="match status" value="1"/>
</dbReference>
<dbReference type="PANTHER" id="PTHR42747:SF3">
    <property type="entry name" value="NITRONATE MONOOXYGENASE-RELATED"/>
    <property type="match status" value="1"/>
</dbReference>
<comment type="catalytic activity">
    <reaction evidence="9">
        <text>3 propionate 3-nitronate + 3 O2 + H2O = 3 3-oxopropanoate + 2 nitrate + nitrite + H2O2 + 3 H(+)</text>
        <dbReference type="Rhea" id="RHEA:57332"/>
        <dbReference type="ChEBI" id="CHEBI:15377"/>
        <dbReference type="ChEBI" id="CHEBI:15378"/>
        <dbReference type="ChEBI" id="CHEBI:15379"/>
        <dbReference type="ChEBI" id="CHEBI:16240"/>
        <dbReference type="ChEBI" id="CHEBI:16301"/>
        <dbReference type="ChEBI" id="CHEBI:17632"/>
        <dbReference type="ChEBI" id="CHEBI:33190"/>
        <dbReference type="ChEBI" id="CHEBI:136067"/>
    </reaction>
</comment>
<protein>
    <recommendedName>
        <fullName evidence="8">Propionate 3-nitronate monooxygenase</fullName>
    </recommendedName>
</protein>
<keyword evidence="3" id="KW-0216">Detoxification</keyword>
<comment type="similarity">
    <text evidence="2">Belongs to the nitronate monooxygenase family. NMO class I subfamily.</text>
</comment>
<keyword evidence="11" id="KW-1185">Reference proteome</keyword>
<dbReference type="SUPFAM" id="SSF51412">
    <property type="entry name" value="Inosine monophosphate dehydrogenase (IMPDH)"/>
    <property type="match status" value="1"/>
</dbReference>
<evidence type="ECO:0000256" key="1">
    <source>
        <dbReference type="ARBA" id="ARBA00001917"/>
    </source>
</evidence>
<comment type="cofactor">
    <cofactor evidence="1">
        <name>FMN</name>
        <dbReference type="ChEBI" id="CHEBI:58210"/>
    </cofactor>
</comment>
<evidence type="ECO:0000256" key="3">
    <source>
        <dbReference type="ARBA" id="ARBA00022575"/>
    </source>
</evidence>
<evidence type="ECO:0000256" key="4">
    <source>
        <dbReference type="ARBA" id="ARBA00022630"/>
    </source>
</evidence>
<comment type="caution">
    <text evidence="10">The sequence shown here is derived from an EMBL/GenBank/DDBJ whole genome shotgun (WGS) entry which is preliminary data.</text>
</comment>
<dbReference type="GO" id="GO:0004497">
    <property type="term" value="F:monooxygenase activity"/>
    <property type="evidence" value="ECO:0007669"/>
    <property type="project" value="UniProtKB-KW"/>
</dbReference>
<evidence type="ECO:0000256" key="9">
    <source>
        <dbReference type="ARBA" id="ARBA00049401"/>
    </source>
</evidence>
<dbReference type="CDD" id="cd04730">
    <property type="entry name" value="NPD_like"/>
    <property type="match status" value="1"/>
</dbReference>
<reference evidence="11" key="1">
    <citation type="journal article" date="2019" name="Int. J. Syst. Evol. Microbiol.">
        <title>The Global Catalogue of Microorganisms (GCM) 10K type strain sequencing project: providing services to taxonomists for standard genome sequencing and annotation.</title>
        <authorList>
            <consortium name="The Broad Institute Genomics Platform"/>
            <consortium name="The Broad Institute Genome Sequencing Center for Infectious Disease"/>
            <person name="Wu L."/>
            <person name="Ma J."/>
        </authorList>
    </citation>
    <scope>NUCLEOTIDE SEQUENCE [LARGE SCALE GENOMIC DNA]</scope>
    <source>
        <strain evidence="11">CGMCC 1.16060</strain>
    </source>
</reference>
<keyword evidence="6" id="KW-0560">Oxidoreductase</keyword>
<evidence type="ECO:0000256" key="7">
    <source>
        <dbReference type="ARBA" id="ARBA00023033"/>
    </source>
</evidence>
<evidence type="ECO:0000256" key="8">
    <source>
        <dbReference type="ARBA" id="ARBA00031155"/>
    </source>
</evidence>
<keyword evidence="7 10" id="KW-0503">Monooxygenase</keyword>
<name>A0ABQ1TTS0_9FLAO</name>
<evidence type="ECO:0000256" key="5">
    <source>
        <dbReference type="ARBA" id="ARBA00022643"/>
    </source>
</evidence>
<keyword evidence="5" id="KW-0288">FMN</keyword>
<evidence type="ECO:0000313" key="11">
    <source>
        <dbReference type="Proteomes" id="UP000655016"/>
    </source>
</evidence>
<sequence>MWYNTKATELLGIQYPILQGPFGGNLSSVALTAAVSNAGGLGGYGAYTMSPQEIFETDKQIKQATNKPYNLNLWVSDHDISESGLTDEQFNKTKELFKPYFDEAGIPLPEKPASFQSRFENQLEVILKVRPKVFSFMFGALQEDVLEQCRKLGIVTVGAATTLDEAVFLENSGVDMIIASGFEAGGHRPSFLASAESSVTGTFVLLQLIREKVKIPVIAAGGIANGKGVAAALALGASAAQIGTAFLAVDESNALPVHKQMLFSDAAKYTTLSRAYTGRLGRGITSRIAKELIGKEAGILPFPLQTTFMSPLRKAALDQQKWDMILFWGGQIAPILKHTKASELMQALISETTAYFEDLKMR</sequence>
<gene>
    <name evidence="10" type="ORF">GCM10011518_10950</name>
</gene>
<dbReference type="Proteomes" id="UP000655016">
    <property type="component" value="Unassembled WGS sequence"/>
</dbReference>
<proteinExistence type="inferred from homology"/>
<evidence type="ECO:0000256" key="6">
    <source>
        <dbReference type="ARBA" id="ARBA00023002"/>
    </source>
</evidence>
<accession>A0ABQ1TTS0</accession>
<dbReference type="Gene3D" id="3.20.20.70">
    <property type="entry name" value="Aldolase class I"/>
    <property type="match status" value="1"/>
</dbReference>
<keyword evidence="4" id="KW-0285">Flavoprotein</keyword>
<dbReference type="RefSeq" id="WP_163393610.1">
    <property type="nucleotide sequence ID" value="NZ_BMKP01000002.1"/>
</dbReference>
<dbReference type="PANTHER" id="PTHR42747">
    <property type="entry name" value="NITRONATE MONOOXYGENASE-RELATED"/>
    <property type="match status" value="1"/>
</dbReference>
<dbReference type="EMBL" id="BMKP01000002">
    <property type="protein sequence ID" value="GGF03632.1"/>
    <property type="molecule type" value="Genomic_DNA"/>
</dbReference>